<organism evidence="1 2">
    <name type="scientific">Nitratireductor arenosus</name>
    <dbReference type="NCBI Taxonomy" id="2682096"/>
    <lineage>
        <taxon>Bacteria</taxon>
        <taxon>Pseudomonadati</taxon>
        <taxon>Pseudomonadota</taxon>
        <taxon>Alphaproteobacteria</taxon>
        <taxon>Hyphomicrobiales</taxon>
        <taxon>Phyllobacteriaceae</taxon>
        <taxon>Nitratireductor</taxon>
    </lineage>
</organism>
<gene>
    <name evidence="1" type="ORF">GN330_22745</name>
</gene>
<sequence length="63" mass="7516">MTTLPPDIEAERLERMGRSKRIWLKDHGPKRPAHESEYERENLEALISAWRRAKRDMEREGEG</sequence>
<dbReference type="EMBL" id="WPHG01000010">
    <property type="protein sequence ID" value="MVB00070.1"/>
    <property type="molecule type" value="Genomic_DNA"/>
</dbReference>
<proteinExistence type="predicted"/>
<reference evidence="1 2" key="1">
    <citation type="submission" date="2019-12" db="EMBL/GenBank/DDBJ databases">
        <title>Nitratireductor arenosus sp. nov., Isolated from sea sand, Jeju island, South Korea.</title>
        <authorList>
            <person name="Kim W."/>
        </authorList>
    </citation>
    <scope>NUCLEOTIDE SEQUENCE [LARGE SCALE GENOMIC DNA]</scope>
    <source>
        <strain evidence="1 2">CAU 1489</strain>
    </source>
</reference>
<dbReference type="RefSeq" id="WP_156715918.1">
    <property type="nucleotide sequence ID" value="NZ_WPHG01000010.1"/>
</dbReference>
<dbReference type="Proteomes" id="UP000463224">
    <property type="component" value="Unassembled WGS sequence"/>
</dbReference>
<evidence type="ECO:0000313" key="1">
    <source>
        <dbReference type="EMBL" id="MVB00070.1"/>
    </source>
</evidence>
<accession>A0A844QR63</accession>
<dbReference type="AlphaFoldDB" id="A0A844QR63"/>
<protein>
    <submittedName>
        <fullName evidence="1">Uncharacterized protein</fullName>
    </submittedName>
</protein>
<name>A0A844QR63_9HYPH</name>
<evidence type="ECO:0000313" key="2">
    <source>
        <dbReference type="Proteomes" id="UP000463224"/>
    </source>
</evidence>
<comment type="caution">
    <text evidence="1">The sequence shown here is derived from an EMBL/GenBank/DDBJ whole genome shotgun (WGS) entry which is preliminary data.</text>
</comment>
<keyword evidence="2" id="KW-1185">Reference proteome</keyword>